<dbReference type="Proteomes" id="UP000233618">
    <property type="component" value="Unassembled WGS sequence"/>
</dbReference>
<dbReference type="InterPro" id="IPR001173">
    <property type="entry name" value="Glyco_trans_2-like"/>
</dbReference>
<name>A0A2N3IEP1_9BACT</name>
<reference evidence="2 3" key="1">
    <citation type="journal article" date="2017" name="Front. Microbiol.">
        <title>Labilibaculum manganireducens gen. nov., sp. nov. and Labilibaculum filiforme sp. nov., Novel Bacteroidetes Isolated from Subsurface Sediments of the Baltic Sea.</title>
        <authorList>
            <person name="Vandieken V."/>
            <person name="Marshall I.P."/>
            <person name="Niemann H."/>
            <person name="Engelen B."/>
            <person name="Cypionka H."/>
        </authorList>
    </citation>
    <scope>NUCLEOTIDE SEQUENCE [LARGE SCALE GENOMIC DNA]</scope>
    <source>
        <strain evidence="2 3">59.10-2M</strain>
    </source>
</reference>
<dbReference type="RefSeq" id="WP_180327189.1">
    <property type="nucleotide sequence ID" value="NZ_MVDE01000003.1"/>
</dbReference>
<evidence type="ECO:0000259" key="1">
    <source>
        <dbReference type="Pfam" id="PF00535"/>
    </source>
</evidence>
<organism evidence="2 3">
    <name type="scientific">Labilibaculum manganireducens</name>
    <dbReference type="NCBI Taxonomy" id="1940525"/>
    <lineage>
        <taxon>Bacteria</taxon>
        <taxon>Pseudomonadati</taxon>
        <taxon>Bacteroidota</taxon>
        <taxon>Bacteroidia</taxon>
        <taxon>Marinilabiliales</taxon>
        <taxon>Marinifilaceae</taxon>
        <taxon>Labilibaculum</taxon>
    </lineage>
</organism>
<accession>A0A2N3IEP1</accession>
<protein>
    <recommendedName>
        <fullName evidence="1">Glycosyltransferase 2-like domain-containing protein</fullName>
    </recommendedName>
</protein>
<sequence length="285" mass="33439">MNKITVVIVLYNSDVFCSKTLTSLSAIYYENTDLFKNLNLIVYDNSEIRQNIESNLPFSIRYCHDLKNPGIAKPYNVALKYAVQTSSRWLMLLDQDTELTEEYFREMSFFVEQDNLDDIVAIVPKVRCQNRIVSPTRSFLGGVQRYIDLSTKGTFTYVDKLTGINSCTMLLVSYIESLGGFEESFHLDMLDHWYFNMINKQQKKIFILDVFIEHSLSIYNYDSEMSVGRYENIINSEIRFHKNYSHYLSNIVFVIRLIFRGLYQLLFLDNKEYGKLTFLSLTKVL</sequence>
<evidence type="ECO:0000313" key="3">
    <source>
        <dbReference type="Proteomes" id="UP000233618"/>
    </source>
</evidence>
<comment type="caution">
    <text evidence="2">The sequence shown here is derived from an EMBL/GenBank/DDBJ whole genome shotgun (WGS) entry which is preliminary data.</text>
</comment>
<keyword evidence="3" id="KW-1185">Reference proteome</keyword>
<dbReference type="Gene3D" id="3.90.550.10">
    <property type="entry name" value="Spore Coat Polysaccharide Biosynthesis Protein SpsA, Chain A"/>
    <property type="match status" value="1"/>
</dbReference>
<proteinExistence type="predicted"/>
<gene>
    <name evidence="2" type="ORF">BZG01_03255</name>
</gene>
<dbReference type="AlphaFoldDB" id="A0A2N3IEP1"/>
<dbReference type="InterPro" id="IPR029044">
    <property type="entry name" value="Nucleotide-diphossugar_trans"/>
</dbReference>
<dbReference type="Pfam" id="PF00535">
    <property type="entry name" value="Glycos_transf_2"/>
    <property type="match status" value="1"/>
</dbReference>
<dbReference type="EMBL" id="MVDE01000003">
    <property type="protein sequence ID" value="PKQ68748.1"/>
    <property type="molecule type" value="Genomic_DNA"/>
</dbReference>
<dbReference type="SUPFAM" id="SSF53448">
    <property type="entry name" value="Nucleotide-diphospho-sugar transferases"/>
    <property type="match status" value="1"/>
</dbReference>
<feature type="domain" description="Glycosyltransferase 2-like" evidence="1">
    <location>
        <begin position="5"/>
        <end position="174"/>
    </location>
</feature>
<evidence type="ECO:0000313" key="2">
    <source>
        <dbReference type="EMBL" id="PKQ68748.1"/>
    </source>
</evidence>